<protein>
    <submittedName>
        <fullName evidence="1">Uncharacterized protein</fullName>
    </submittedName>
</protein>
<evidence type="ECO:0000313" key="2">
    <source>
        <dbReference type="Proteomes" id="UP000555103"/>
    </source>
</evidence>
<reference evidence="1 2" key="1">
    <citation type="submission" date="2020-08" db="EMBL/GenBank/DDBJ databases">
        <title>Genomic Encyclopedia of Type Strains, Phase IV (KMG-IV): sequencing the most valuable type-strain genomes for metagenomic binning, comparative biology and taxonomic classification.</title>
        <authorList>
            <person name="Goeker M."/>
        </authorList>
    </citation>
    <scope>NUCLEOTIDE SEQUENCE [LARGE SCALE GENOMIC DNA]</scope>
    <source>
        <strain evidence="1 2">DSM 104969</strain>
    </source>
</reference>
<evidence type="ECO:0000313" key="1">
    <source>
        <dbReference type="EMBL" id="MBB4038085.1"/>
    </source>
</evidence>
<dbReference type="Proteomes" id="UP000555103">
    <property type="component" value="Unassembled WGS sequence"/>
</dbReference>
<dbReference type="EMBL" id="JACIEP010000022">
    <property type="protein sequence ID" value="MBB4038085.1"/>
    <property type="molecule type" value="Genomic_DNA"/>
</dbReference>
<dbReference type="RefSeq" id="WP_006844215.1">
    <property type="nucleotide sequence ID" value="NZ_JACIEP010000022.1"/>
</dbReference>
<sequence length="62" mass="7467">MKISELITDLQKQQDLCGDHEIKVRTHHSGVRYSIDYITYWTKEKEYHIGIERNVEPSRSYK</sequence>
<proteinExistence type="predicted"/>
<accession>A0A840CZF1</accession>
<name>A0A840CZF1_9BACT</name>
<keyword evidence="2" id="KW-1185">Reference proteome</keyword>
<dbReference type="AlphaFoldDB" id="A0A840CZF1"/>
<gene>
    <name evidence="1" type="ORF">GGR21_004012</name>
</gene>
<comment type="caution">
    <text evidence="1">The sequence shown here is derived from an EMBL/GenBank/DDBJ whole genome shotgun (WGS) entry which is preliminary data.</text>
</comment>
<organism evidence="1 2">
    <name type="scientific">Dysgonomonas hofstadii</name>
    <dbReference type="NCBI Taxonomy" id="637886"/>
    <lineage>
        <taxon>Bacteria</taxon>
        <taxon>Pseudomonadati</taxon>
        <taxon>Bacteroidota</taxon>
        <taxon>Bacteroidia</taxon>
        <taxon>Bacteroidales</taxon>
        <taxon>Dysgonomonadaceae</taxon>
        <taxon>Dysgonomonas</taxon>
    </lineage>
</organism>